<evidence type="ECO:0000313" key="5">
    <source>
        <dbReference type="Proteomes" id="UP000677228"/>
    </source>
</evidence>
<dbReference type="Proteomes" id="UP000682733">
    <property type="component" value="Unassembled WGS sequence"/>
</dbReference>
<evidence type="ECO:0000259" key="2">
    <source>
        <dbReference type="SMART" id="SM00382"/>
    </source>
</evidence>
<dbReference type="GO" id="GO:0016887">
    <property type="term" value="F:ATP hydrolysis activity"/>
    <property type="evidence" value="ECO:0007669"/>
    <property type="project" value="InterPro"/>
</dbReference>
<dbReference type="AlphaFoldDB" id="A0A8S2DWK2"/>
<evidence type="ECO:0000256" key="1">
    <source>
        <dbReference type="ARBA" id="ARBA00007448"/>
    </source>
</evidence>
<sequence length="438" mass="48276">MVTVANNGKSVLHEKRLATRTRAAGGASIKLARPRAATTPEGQTLLLTTFAMRARAAGGASSIRARQRAATTAERHTLHLTSILNYLIDNYKVDPNTFLSNSTFDSEKEQTSTSDVYIDLGNYVCLYINGGYMAATGGGGAISLENPLNLKADYIGGAAELINDEDEEEGESQHEPYVEGDSKAKETFCVVTSIIAYYVPEQAADVRSLLAALSKFKLYFVKETSLQMVCYNPQSGFYTTYITIKRPLIKDLKLNYGEAFVKTHKQLLGKLTKTDSTGITFLHGPPGTGKTFYIRYLINEIKDKSLIYVPPDLVNEMTKPGFLPFLMQHPNSILIIEDAENIILDRKDQASSTNQAVSNLLNLSDGLLGDAMHQQIITTFNCDIRGIDPALLRDGRLVLEYKFDKLSVEQAKLLAKELSFAGLEQITTPMSLAEIYEL</sequence>
<comment type="similarity">
    <text evidence="1">Belongs to the AAA ATPase family. BCS1 subfamily.</text>
</comment>
<dbReference type="InterPro" id="IPR027417">
    <property type="entry name" value="P-loop_NTPase"/>
</dbReference>
<organism evidence="3 5">
    <name type="scientific">Didymodactylos carnosus</name>
    <dbReference type="NCBI Taxonomy" id="1234261"/>
    <lineage>
        <taxon>Eukaryota</taxon>
        <taxon>Metazoa</taxon>
        <taxon>Spiralia</taxon>
        <taxon>Gnathifera</taxon>
        <taxon>Rotifera</taxon>
        <taxon>Eurotatoria</taxon>
        <taxon>Bdelloidea</taxon>
        <taxon>Philodinida</taxon>
        <taxon>Philodinidae</taxon>
        <taxon>Didymodactylos</taxon>
    </lineage>
</organism>
<comment type="caution">
    <text evidence="3">The sequence shown here is derived from an EMBL/GenBank/DDBJ whole genome shotgun (WGS) entry which is preliminary data.</text>
</comment>
<reference evidence="3" key="1">
    <citation type="submission" date="2021-02" db="EMBL/GenBank/DDBJ databases">
        <authorList>
            <person name="Nowell W R."/>
        </authorList>
    </citation>
    <scope>NUCLEOTIDE SEQUENCE</scope>
</reference>
<dbReference type="InterPro" id="IPR050747">
    <property type="entry name" value="Mitochondrial_chaperone_BCS1"/>
</dbReference>
<dbReference type="Pfam" id="PF00004">
    <property type="entry name" value="AAA"/>
    <property type="match status" value="1"/>
</dbReference>
<evidence type="ECO:0000313" key="3">
    <source>
        <dbReference type="EMBL" id="CAF1072318.1"/>
    </source>
</evidence>
<dbReference type="GO" id="GO:0005524">
    <property type="term" value="F:ATP binding"/>
    <property type="evidence" value="ECO:0007669"/>
    <property type="project" value="InterPro"/>
</dbReference>
<dbReference type="EMBL" id="CAJNOK010008764">
    <property type="protein sequence ID" value="CAF1072318.1"/>
    <property type="molecule type" value="Genomic_DNA"/>
</dbReference>
<proteinExistence type="inferred from homology"/>
<dbReference type="InterPro" id="IPR003959">
    <property type="entry name" value="ATPase_AAA_core"/>
</dbReference>
<dbReference type="SMART" id="SM00382">
    <property type="entry name" value="AAA"/>
    <property type="match status" value="1"/>
</dbReference>
<gene>
    <name evidence="3" type="ORF">OVA965_LOCUS17955</name>
    <name evidence="4" type="ORF">TMI583_LOCUS17967</name>
</gene>
<evidence type="ECO:0000313" key="4">
    <source>
        <dbReference type="EMBL" id="CAF3836520.1"/>
    </source>
</evidence>
<dbReference type="PANTHER" id="PTHR23070">
    <property type="entry name" value="BCS1 AAA-TYPE ATPASE"/>
    <property type="match status" value="1"/>
</dbReference>
<feature type="domain" description="AAA+ ATPase" evidence="2">
    <location>
        <begin position="276"/>
        <end position="403"/>
    </location>
</feature>
<dbReference type="EMBL" id="CAJOBA010008779">
    <property type="protein sequence ID" value="CAF3836520.1"/>
    <property type="molecule type" value="Genomic_DNA"/>
</dbReference>
<name>A0A8S2DWK2_9BILA</name>
<protein>
    <recommendedName>
        <fullName evidence="2">AAA+ ATPase domain-containing protein</fullName>
    </recommendedName>
</protein>
<dbReference type="Proteomes" id="UP000677228">
    <property type="component" value="Unassembled WGS sequence"/>
</dbReference>
<dbReference type="Gene3D" id="3.40.50.300">
    <property type="entry name" value="P-loop containing nucleotide triphosphate hydrolases"/>
    <property type="match status" value="1"/>
</dbReference>
<feature type="non-terminal residue" evidence="3">
    <location>
        <position position="1"/>
    </location>
</feature>
<dbReference type="InterPro" id="IPR003593">
    <property type="entry name" value="AAA+_ATPase"/>
</dbReference>
<accession>A0A8S2DWK2</accession>
<dbReference type="SUPFAM" id="SSF52540">
    <property type="entry name" value="P-loop containing nucleoside triphosphate hydrolases"/>
    <property type="match status" value="1"/>
</dbReference>